<reference evidence="3 4" key="1">
    <citation type="submission" date="2019-03" db="EMBL/GenBank/DDBJ databases">
        <title>Sequencing 25 genomes of Wallemia mellicola.</title>
        <authorList>
            <person name="Gostincar C."/>
        </authorList>
    </citation>
    <scope>NUCLEOTIDE SEQUENCE [LARGE SCALE GENOMIC DNA]</scope>
    <source>
        <strain evidence="3 4">EXF-757</strain>
    </source>
</reference>
<dbReference type="Pfam" id="PF03171">
    <property type="entry name" value="2OG-FeII_Oxy"/>
    <property type="match status" value="1"/>
</dbReference>
<dbReference type="PRINTS" id="PR00682">
    <property type="entry name" value="IPNSYNTHASE"/>
</dbReference>
<keyword evidence="1" id="KW-0408">Iron</keyword>
<sequence>MTFTINADQPTDTLSNEIKEACKSTGFLYLTNTGIDSKEVFKISQNFFQDTSASDKADYRITTANEGYVNFGDELLDPSQPGKDLKEAFNFGVKSAFVDNSQSLPETFKGNNYQTLKEFSTNCYNLGIKLLHAFALSLDLESDYFTKFHLSSAPNSSTFRMLYYPPVEATTSNGSLRAGAHSDYGSLTFLFQNSEISGLQILKNGVWEDVEPVPNAVLVNIGDIMEFWTGGQFKSTTHRVVKPKMTEQSKPRQSLAYFFHPDDDAIVNAMDTTVESIKGLSTETSLTAYEYLHQRLRATYTSRKDV</sequence>
<dbReference type="GO" id="GO:0046872">
    <property type="term" value="F:metal ion binding"/>
    <property type="evidence" value="ECO:0007669"/>
    <property type="project" value="UniProtKB-KW"/>
</dbReference>
<keyword evidence="1" id="KW-0479">Metal-binding</keyword>
<evidence type="ECO:0000313" key="3">
    <source>
        <dbReference type="EMBL" id="TIC65358.1"/>
    </source>
</evidence>
<dbReference type="InterPro" id="IPR044861">
    <property type="entry name" value="IPNS-like_FE2OG_OXY"/>
</dbReference>
<dbReference type="InterPro" id="IPR005123">
    <property type="entry name" value="Oxoglu/Fe-dep_dioxygenase_dom"/>
</dbReference>
<organism evidence="3 4">
    <name type="scientific">Wallemia mellicola</name>
    <dbReference type="NCBI Taxonomy" id="1708541"/>
    <lineage>
        <taxon>Eukaryota</taxon>
        <taxon>Fungi</taxon>
        <taxon>Dikarya</taxon>
        <taxon>Basidiomycota</taxon>
        <taxon>Wallemiomycotina</taxon>
        <taxon>Wallemiomycetes</taxon>
        <taxon>Wallemiales</taxon>
        <taxon>Wallemiaceae</taxon>
        <taxon>Wallemia</taxon>
    </lineage>
</organism>
<evidence type="ECO:0000256" key="1">
    <source>
        <dbReference type="RuleBase" id="RU003682"/>
    </source>
</evidence>
<dbReference type="PANTHER" id="PTHR47990">
    <property type="entry name" value="2-OXOGLUTARATE (2OG) AND FE(II)-DEPENDENT OXYGENASE SUPERFAMILY PROTEIN-RELATED"/>
    <property type="match status" value="1"/>
</dbReference>
<dbReference type="InterPro" id="IPR026992">
    <property type="entry name" value="DIOX_N"/>
</dbReference>
<evidence type="ECO:0000313" key="4">
    <source>
        <dbReference type="Proteomes" id="UP000310708"/>
    </source>
</evidence>
<dbReference type="SUPFAM" id="SSF51197">
    <property type="entry name" value="Clavaminate synthase-like"/>
    <property type="match status" value="1"/>
</dbReference>
<dbReference type="Gene3D" id="2.60.120.330">
    <property type="entry name" value="B-lactam Antibiotic, Isopenicillin N Synthase, Chain"/>
    <property type="match status" value="1"/>
</dbReference>
<protein>
    <submittedName>
        <fullName evidence="3">Clavaminate synthase-like protein</fullName>
    </submittedName>
</protein>
<dbReference type="Proteomes" id="UP000310708">
    <property type="component" value="Unassembled WGS sequence"/>
</dbReference>
<dbReference type="InterPro" id="IPR027443">
    <property type="entry name" value="IPNS-like_sf"/>
</dbReference>
<dbReference type="PROSITE" id="PS51471">
    <property type="entry name" value="FE2OG_OXY"/>
    <property type="match status" value="1"/>
</dbReference>
<evidence type="ECO:0000259" key="2">
    <source>
        <dbReference type="PROSITE" id="PS51471"/>
    </source>
</evidence>
<dbReference type="AlphaFoldDB" id="A0A4T0M0L5"/>
<dbReference type="InterPro" id="IPR050231">
    <property type="entry name" value="Iron_ascorbate_oxido_reductase"/>
</dbReference>
<dbReference type="GO" id="GO:0016491">
    <property type="term" value="F:oxidoreductase activity"/>
    <property type="evidence" value="ECO:0007669"/>
    <property type="project" value="UniProtKB-KW"/>
</dbReference>
<dbReference type="EMBL" id="SPRX01000024">
    <property type="protein sequence ID" value="TIC65358.1"/>
    <property type="molecule type" value="Genomic_DNA"/>
</dbReference>
<name>A0A4T0M0L5_9BASI</name>
<keyword evidence="1" id="KW-0560">Oxidoreductase</keyword>
<comment type="caution">
    <text evidence="3">The sequence shown here is derived from an EMBL/GenBank/DDBJ whole genome shotgun (WGS) entry which is preliminary data.</text>
</comment>
<dbReference type="Pfam" id="PF14226">
    <property type="entry name" value="DIOX_N"/>
    <property type="match status" value="1"/>
</dbReference>
<gene>
    <name evidence="3" type="ORF">E3Q01_02231</name>
</gene>
<comment type="similarity">
    <text evidence="1">Belongs to the iron/ascorbate-dependent oxidoreductase family.</text>
</comment>
<feature type="domain" description="Fe2OG dioxygenase" evidence="2">
    <location>
        <begin position="154"/>
        <end position="261"/>
    </location>
</feature>
<accession>A0A4T0M0L5</accession>
<proteinExistence type="inferred from homology"/>